<proteinExistence type="predicted"/>
<dbReference type="AlphaFoldDB" id="A0A1B6GPX4"/>
<dbReference type="GO" id="GO:0005739">
    <property type="term" value="C:mitochondrion"/>
    <property type="evidence" value="ECO:0007669"/>
    <property type="project" value="GOC"/>
</dbReference>
<dbReference type="EMBL" id="GECZ01005287">
    <property type="protein sequence ID" value="JAS64482.1"/>
    <property type="molecule type" value="Transcribed_RNA"/>
</dbReference>
<keyword evidence="2" id="KW-0472">Membrane</keyword>
<reference evidence="3" key="1">
    <citation type="submission" date="2015-11" db="EMBL/GenBank/DDBJ databases">
        <title>De novo transcriptome assembly of four potential Pierce s Disease insect vectors from Arizona vineyards.</title>
        <authorList>
            <person name="Tassone E.E."/>
        </authorList>
    </citation>
    <scope>NUCLEOTIDE SEQUENCE</scope>
</reference>
<dbReference type="Pfam" id="PF09782">
    <property type="entry name" value="NDUF_B6"/>
    <property type="match status" value="1"/>
</dbReference>
<evidence type="ECO:0000256" key="1">
    <source>
        <dbReference type="SAM" id="MobiDB-lite"/>
    </source>
</evidence>
<dbReference type="GO" id="GO:0006120">
    <property type="term" value="P:mitochondrial electron transport, NADH to ubiquinone"/>
    <property type="evidence" value="ECO:0007669"/>
    <property type="project" value="InterPro"/>
</dbReference>
<organism evidence="3">
    <name type="scientific">Cuerna arida</name>
    <dbReference type="NCBI Taxonomy" id="1464854"/>
    <lineage>
        <taxon>Eukaryota</taxon>
        <taxon>Metazoa</taxon>
        <taxon>Ecdysozoa</taxon>
        <taxon>Arthropoda</taxon>
        <taxon>Hexapoda</taxon>
        <taxon>Insecta</taxon>
        <taxon>Pterygota</taxon>
        <taxon>Neoptera</taxon>
        <taxon>Paraneoptera</taxon>
        <taxon>Hemiptera</taxon>
        <taxon>Auchenorrhyncha</taxon>
        <taxon>Membracoidea</taxon>
        <taxon>Cicadellidae</taxon>
        <taxon>Cicadellinae</taxon>
        <taxon>Proconiini</taxon>
        <taxon>Cuerna</taxon>
    </lineage>
</organism>
<feature type="region of interest" description="Disordered" evidence="1">
    <location>
        <begin position="144"/>
        <end position="170"/>
    </location>
</feature>
<feature type="compositionally biased region" description="Polar residues" evidence="1">
    <location>
        <begin position="159"/>
        <end position="170"/>
    </location>
</feature>
<feature type="transmembrane region" description="Helical" evidence="2">
    <location>
        <begin position="102"/>
        <end position="120"/>
    </location>
</feature>
<evidence type="ECO:0000313" key="3">
    <source>
        <dbReference type="EMBL" id="JAS64482.1"/>
    </source>
</evidence>
<protein>
    <submittedName>
        <fullName evidence="3">Uncharacterized protein</fullName>
    </submittedName>
</protein>
<evidence type="ECO:0000256" key="2">
    <source>
        <dbReference type="SAM" id="Phobius"/>
    </source>
</evidence>
<dbReference type="PANTHER" id="PTHR21106:SF2">
    <property type="entry name" value="NADH DEHYDROGENASE [UBIQUINONE] 1 BETA SUBCOMPLEX SUBUNIT 6"/>
    <property type="match status" value="1"/>
</dbReference>
<dbReference type="PANTHER" id="PTHR21106">
    <property type="entry name" value="NADH DEHYDROGENASE [UBIQUINONE] 1 BETA SUBCOMPLEX SUBUNIT 6"/>
    <property type="match status" value="1"/>
</dbReference>
<accession>A0A1B6GPX4</accession>
<keyword evidence="2" id="KW-0812">Transmembrane</keyword>
<dbReference type="InterPro" id="IPR019174">
    <property type="entry name" value="NADH_DH_b-subcmplx_su6"/>
</dbReference>
<keyword evidence="2" id="KW-1133">Transmembrane helix</keyword>
<name>A0A1B6GPX4_9HEMI</name>
<gene>
    <name evidence="3" type="ORF">g.46380</name>
</gene>
<sequence length="170" mass="19499">MSEKNLIEVSSQTGGVKPFPIQGRLDRERARLSGPGMTEAERKMRAQWIRDQILSPHEPVHVPEIEIELRNPIRRLYRKPLDMAFKALEPTLGSYTGPLRLFAGKALIAWFSVYAIIYYVKYNKNDWTRTSGWRITTSRSSCVPGEAGYPKTPTMRPQDFNTRGFENSPI</sequence>